<name>A0A5N6N110_9ASTR</name>
<evidence type="ECO:0000256" key="1">
    <source>
        <dbReference type="SAM" id="MobiDB-lite"/>
    </source>
</evidence>
<sequence>MFRKGQGTETASKRTGNHSTAVGGGNRRTKQETIGEASGAVDESGRRIRVEQSEIQNRRSREVVNRRFRIGGLMWDVGGDAFDSMEDVEFLEFADLSLDEP</sequence>
<dbReference type="Proteomes" id="UP000326396">
    <property type="component" value="Linkage Group LG4"/>
</dbReference>
<reference evidence="2 3" key="1">
    <citation type="submission" date="2019-05" db="EMBL/GenBank/DDBJ databases">
        <title>Mikania micrantha, genome provides insights into the molecular mechanism of rapid growth.</title>
        <authorList>
            <person name="Liu B."/>
        </authorList>
    </citation>
    <scope>NUCLEOTIDE SEQUENCE [LARGE SCALE GENOMIC DNA]</scope>
    <source>
        <strain evidence="2">NLD-2019</strain>
        <tissue evidence="2">Leaf</tissue>
    </source>
</reference>
<feature type="region of interest" description="Disordered" evidence="1">
    <location>
        <begin position="1"/>
        <end position="48"/>
    </location>
</feature>
<evidence type="ECO:0000313" key="3">
    <source>
        <dbReference type="Proteomes" id="UP000326396"/>
    </source>
</evidence>
<gene>
    <name evidence="2" type="ORF">E3N88_28571</name>
</gene>
<evidence type="ECO:0000313" key="2">
    <source>
        <dbReference type="EMBL" id="KAD4179980.1"/>
    </source>
</evidence>
<accession>A0A5N6N110</accession>
<proteinExistence type="predicted"/>
<keyword evidence="3" id="KW-1185">Reference proteome</keyword>
<organism evidence="2 3">
    <name type="scientific">Mikania micrantha</name>
    <name type="common">bitter vine</name>
    <dbReference type="NCBI Taxonomy" id="192012"/>
    <lineage>
        <taxon>Eukaryota</taxon>
        <taxon>Viridiplantae</taxon>
        <taxon>Streptophyta</taxon>
        <taxon>Embryophyta</taxon>
        <taxon>Tracheophyta</taxon>
        <taxon>Spermatophyta</taxon>
        <taxon>Magnoliopsida</taxon>
        <taxon>eudicotyledons</taxon>
        <taxon>Gunneridae</taxon>
        <taxon>Pentapetalae</taxon>
        <taxon>asterids</taxon>
        <taxon>campanulids</taxon>
        <taxon>Asterales</taxon>
        <taxon>Asteraceae</taxon>
        <taxon>Asteroideae</taxon>
        <taxon>Heliantheae alliance</taxon>
        <taxon>Eupatorieae</taxon>
        <taxon>Mikania</taxon>
    </lineage>
</organism>
<dbReference type="EMBL" id="SZYD01000014">
    <property type="protein sequence ID" value="KAD4179980.1"/>
    <property type="molecule type" value="Genomic_DNA"/>
</dbReference>
<protein>
    <submittedName>
        <fullName evidence="2">Uncharacterized protein</fullName>
    </submittedName>
</protein>
<feature type="compositionally biased region" description="Polar residues" evidence="1">
    <location>
        <begin position="7"/>
        <end position="20"/>
    </location>
</feature>
<dbReference type="AlphaFoldDB" id="A0A5N6N110"/>
<comment type="caution">
    <text evidence="2">The sequence shown here is derived from an EMBL/GenBank/DDBJ whole genome shotgun (WGS) entry which is preliminary data.</text>
</comment>